<dbReference type="EMBL" id="JAEKNR010000021">
    <property type="protein sequence ID" value="MBJ7596743.1"/>
    <property type="molecule type" value="Genomic_DNA"/>
</dbReference>
<organism evidence="2 3">
    <name type="scientific">Candidatus Nephthysia bennettiae</name>
    <dbReference type="NCBI Taxonomy" id="3127016"/>
    <lineage>
        <taxon>Bacteria</taxon>
        <taxon>Bacillati</taxon>
        <taxon>Candidatus Dormiibacterota</taxon>
        <taxon>Candidatus Dormibacteria</taxon>
        <taxon>Candidatus Dormibacterales</taxon>
        <taxon>Candidatus Dormibacteraceae</taxon>
        <taxon>Candidatus Nephthysia</taxon>
    </lineage>
</organism>
<comment type="caution">
    <text evidence="2">The sequence shown here is derived from an EMBL/GenBank/DDBJ whole genome shotgun (WGS) entry which is preliminary data.</text>
</comment>
<protein>
    <submittedName>
        <fullName evidence="2">Uncharacterized protein</fullName>
    </submittedName>
</protein>
<dbReference type="RefSeq" id="WP_338198573.1">
    <property type="nucleotide sequence ID" value="NZ_JAEKNR010000021.1"/>
</dbReference>
<keyword evidence="3" id="KW-1185">Reference proteome</keyword>
<reference evidence="2" key="1">
    <citation type="submission" date="2020-10" db="EMBL/GenBank/DDBJ databases">
        <title>Ca. Dormibacterota MAGs.</title>
        <authorList>
            <person name="Montgomery K."/>
        </authorList>
    </citation>
    <scope>NUCLEOTIDE SEQUENCE [LARGE SCALE GENOMIC DNA]</scope>
    <source>
        <strain evidence="2">SC8812_S17_10</strain>
    </source>
</reference>
<sequence length="127" mass="13781">MPPQRSTGAISTSTRRARSTQAVTSGDADPRAVVRALKRELSRLQAVDSKLTAAQLSLDGLRREGDQAKKRTDQAQASLSALTETLEAIQAIRHGKRVDRRLAKAQKLAERGLRRAQGKKGPAISRS</sequence>
<gene>
    <name evidence="2" type="ORF">JF922_01465</name>
</gene>
<proteinExistence type="predicted"/>
<accession>A0A934K4T5</accession>
<evidence type="ECO:0000313" key="2">
    <source>
        <dbReference type="EMBL" id="MBJ7596743.1"/>
    </source>
</evidence>
<name>A0A934K4T5_9BACT</name>
<dbReference type="AlphaFoldDB" id="A0A934K4T5"/>
<dbReference type="Proteomes" id="UP000612893">
    <property type="component" value="Unassembled WGS sequence"/>
</dbReference>
<feature type="compositionally biased region" description="Polar residues" evidence="1">
    <location>
        <begin position="1"/>
        <end position="24"/>
    </location>
</feature>
<feature type="region of interest" description="Disordered" evidence="1">
    <location>
        <begin position="1"/>
        <end position="28"/>
    </location>
</feature>
<evidence type="ECO:0000313" key="3">
    <source>
        <dbReference type="Proteomes" id="UP000612893"/>
    </source>
</evidence>
<evidence type="ECO:0000256" key="1">
    <source>
        <dbReference type="SAM" id="MobiDB-lite"/>
    </source>
</evidence>